<keyword evidence="2" id="KW-0808">Transferase</keyword>
<dbReference type="Proteomes" id="UP001597296">
    <property type="component" value="Unassembled WGS sequence"/>
</dbReference>
<protein>
    <submittedName>
        <fullName evidence="2">Class I SAM-dependent methyltransferase</fullName>
        <ecNumber evidence="2">2.1.1.-</ecNumber>
    </submittedName>
</protein>
<dbReference type="RefSeq" id="WP_377315278.1">
    <property type="nucleotide sequence ID" value="NZ_JBHUIY010000010.1"/>
</dbReference>
<keyword evidence="3" id="KW-1185">Reference proteome</keyword>
<evidence type="ECO:0000259" key="1">
    <source>
        <dbReference type="Pfam" id="PF08241"/>
    </source>
</evidence>
<evidence type="ECO:0000313" key="2">
    <source>
        <dbReference type="EMBL" id="MFD2233502.1"/>
    </source>
</evidence>
<dbReference type="Gene3D" id="3.40.50.150">
    <property type="entry name" value="Vaccinia Virus protein VP39"/>
    <property type="match status" value="1"/>
</dbReference>
<dbReference type="GO" id="GO:0032259">
    <property type="term" value="P:methylation"/>
    <property type="evidence" value="ECO:0007669"/>
    <property type="project" value="UniProtKB-KW"/>
</dbReference>
<dbReference type="EMBL" id="JBHUIY010000010">
    <property type="protein sequence ID" value="MFD2233502.1"/>
    <property type="molecule type" value="Genomic_DNA"/>
</dbReference>
<dbReference type="InterPro" id="IPR029063">
    <property type="entry name" value="SAM-dependent_MTases_sf"/>
</dbReference>
<proteinExistence type="predicted"/>
<dbReference type="Pfam" id="PF08241">
    <property type="entry name" value="Methyltransf_11"/>
    <property type="match status" value="1"/>
</dbReference>
<comment type="caution">
    <text evidence="2">The sequence shown here is derived from an EMBL/GenBank/DDBJ whole genome shotgun (WGS) entry which is preliminary data.</text>
</comment>
<reference evidence="3" key="1">
    <citation type="journal article" date="2019" name="Int. J. Syst. Evol. Microbiol.">
        <title>The Global Catalogue of Microorganisms (GCM) 10K type strain sequencing project: providing services to taxonomists for standard genome sequencing and annotation.</title>
        <authorList>
            <consortium name="The Broad Institute Genomics Platform"/>
            <consortium name="The Broad Institute Genome Sequencing Center for Infectious Disease"/>
            <person name="Wu L."/>
            <person name="Ma J."/>
        </authorList>
    </citation>
    <scope>NUCLEOTIDE SEQUENCE [LARGE SCALE GENOMIC DNA]</scope>
    <source>
        <strain evidence="3">KCTC 15012</strain>
    </source>
</reference>
<name>A0ABW5CAT4_9PROT</name>
<gene>
    <name evidence="2" type="ORF">ACFSNB_06765</name>
</gene>
<feature type="domain" description="Methyltransferase type 11" evidence="1">
    <location>
        <begin position="56"/>
        <end position="148"/>
    </location>
</feature>
<dbReference type="CDD" id="cd02440">
    <property type="entry name" value="AdoMet_MTases"/>
    <property type="match status" value="1"/>
</dbReference>
<dbReference type="InterPro" id="IPR013216">
    <property type="entry name" value="Methyltransf_11"/>
</dbReference>
<dbReference type="EC" id="2.1.1.-" evidence="2"/>
<dbReference type="GO" id="GO:0008168">
    <property type="term" value="F:methyltransferase activity"/>
    <property type="evidence" value="ECO:0007669"/>
    <property type="project" value="UniProtKB-KW"/>
</dbReference>
<organism evidence="2 3">
    <name type="scientific">Phaeospirillum tilakii</name>
    <dbReference type="NCBI Taxonomy" id="741673"/>
    <lineage>
        <taxon>Bacteria</taxon>
        <taxon>Pseudomonadati</taxon>
        <taxon>Pseudomonadota</taxon>
        <taxon>Alphaproteobacteria</taxon>
        <taxon>Rhodospirillales</taxon>
        <taxon>Rhodospirillaceae</taxon>
        <taxon>Phaeospirillum</taxon>
    </lineage>
</organism>
<accession>A0ABW5CAT4</accession>
<keyword evidence="2" id="KW-0489">Methyltransferase</keyword>
<dbReference type="PANTHER" id="PTHR43861">
    <property type="entry name" value="TRANS-ACONITATE 2-METHYLTRANSFERASE-RELATED"/>
    <property type="match status" value="1"/>
</dbReference>
<sequence length="239" mass="25305">MVRPNSESEQTLFLPLAAAYDRWAPGYDVYDNPLLFAAGRVIERWAETVAGATVVEFGCGTGRNLARLGQAGAARLIGCDLSAGMLARARARGAGLLLFRHDITQPAPLAGGIADLVLFCLALEHVGDLAAPLAEARRLLRPGGRVVVIEIHPFLAQGDVQAHFRDGAVVVRMPTFAHRFADHLNAAAAAGLTVAACREWRPRDCDGAPPPKLFKRGPDQPVLVEFTLAAAAPSSGETG</sequence>
<dbReference type="SUPFAM" id="SSF53335">
    <property type="entry name" value="S-adenosyl-L-methionine-dependent methyltransferases"/>
    <property type="match status" value="1"/>
</dbReference>
<evidence type="ECO:0000313" key="3">
    <source>
        <dbReference type="Proteomes" id="UP001597296"/>
    </source>
</evidence>